<name>A0A022XH08_TRISD</name>
<evidence type="ECO:0000313" key="1">
    <source>
        <dbReference type="EMBL" id="EZF69638.1"/>
    </source>
</evidence>
<evidence type="ECO:0000313" key="2">
    <source>
        <dbReference type="Proteomes" id="UP000023623"/>
    </source>
</evidence>
<proteinExistence type="predicted"/>
<dbReference type="AlphaFoldDB" id="A0A022XH08"/>
<dbReference type="EMBL" id="KK208928">
    <property type="protein sequence ID" value="EZF69638.1"/>
    <property type="molecule type" value="Genomic_DNA"/>
</dbReference>
<keyword evidence="2" id="KW-1185">Reference proteome</keyword>
<gene>
    <name evidence="1" type="ORF">H105_07934</name>
</gene>
<accession>A0A022XH08</accession>
<dbReference type="HOGENOM" id="CLU_960392_0_0_1"/>
<organism evidence="1 2">
    <name type="scientific">Trichophyton soudanense CBS 452.61</name>
    <dbReference type="NCBI Taxonomy" id="1215331"/>
    <lineage>
        <taxon>Eukaryota</taxon>
        <taxon>Fungi</taxon>
        <taxon>Dikarya</taxon>
        <taxon>Ascomycota</taxon>
        <taxon>Pezizomycotina</taxon>
        <taxon>Eurotiomycetes</taxon>
        <taxon>Eurotiomycetidae</taxon>
        <taxon>Onygenales</taxon>
        <taxon>Arthrodermataceae</taxon>
        <taxon>Trichophyton</taxon>
    </lineage>
</organism>
<sequence>MITDFKIYVSDALTAQKADRQLHDTETCHQFQGKDYVFMVCSGVTHTMPNAFLVDDSFIRDNKDAFIEAAIDASTCIILGVCGEYKRLAARNGLNGVLGKYNHLYNEVRKEFLQSLNDKFANIQQKVDELYCCYEPKKMRLGLSSLSNDFENILQSSEYRRDQNPKILRPLISYYATINALKGTSNGIYQLFQKAASTGDINHVFALYDLLDCLRKMIQSHKERLGRDLHTINQALSKTSTLE</sequence>
<reference evidence="1 2" key="1">
    <citation type="submission" date="2014-02" db="EMBL/GenBank/DDBJ databases">
        <title>The Genome Sequence of Trichophyton rubrum (morphotype soudanense) CBS 452.61.</title>
        <authorList>
            <consortium name="The Broad Institute Genomics Platform"/>
            <person name="Cuomo C.A."/>
            <person name="White T.C."/>
            <person name="Graser Y."/>
            <person name="Martinez-Rossi N."/>
            <person name="Heitman J."/>
            <person name="Young S.K."/>
            <person name="Zeng Q."/>
            <person name="Gargeya S."/>
            <person name="Abouelleil A."/>
            <person name="Alvarado L."/>
            <person name="Chapman S.B."/>
            <person name="Gainer-Dewar J."/>
            <person name="Goldberg J."/>
            <person name="Griggs A."/>
            <person name="Gujja S."/>
            <person name="Hansen M."/>
            <person name="Howarth C."/>
            <person name="Imamovic A."/>
            <person name="Larimer J."/>
            <person name="Martinez D."/>
            <person name="Murphy C."/>
            <person name="Pearson M.D."/>
            <person name="Persinoti G."/>
            <person name="Poon T."/>
            <person name="Priest M."/>
            <person name="Roberts A.D."/>
            <person name="Saif S."/>
            <person name="Shea T.D."/>
            <person name="Sykes S.N."/>
            <person name="Wortman J."/>
            <person name="Nusbaum C."/>
            <person name="Birren B."/>
        </authorList>
    </citation>
    <scope>NUCLEOTIDE SEQUENCE [LARGE SCALE GENOMIC DNA]</scope>
    <source>
        <strain evidence="1 2">CBS 452.61</strain>
    </source>
</reference>
<protein>
    <submittedName>
        <fullName evidence="1">Uncharacterized protein</fullName>
    </submittedName>
</protein>
<dbReference type="Proteomes" id="UP000023623">
    <property type="component" value="Unassembled WGS sequence"/>
</dbReference>